<proteinExistence type="predicted"/>
<evidence type="ECO:0000313" key="1">
    <source>
        <dbReference type="EMBL" id="XDP46031.1"/>
    </source>
</evidence>
<reference evidence="1" key="1">
    <citation type="submission" date="2024-07" db="EMBL/GenBank/DDBJ databases">
        <authorList>
            <person name="fu j."/>
        </authorList>
    </citation>
    <scope>NUCLEOTIDE SEQUENCE</scope>
    <source>
        <strain evidence="1">P10A9</strain>
    </source>
</reference>
<accession>A0AB39L4V6</accession>
<organism evidence="1">
    <name type="scientific">Sinomonas puerhi</name>
    <dbReference type="NCBI Taxonomy" id="3238584"/>
    <lineage>
        <taxon>Bacteria</taxon>
        <taxon>Bacillati</taxon>
        <taxon>Actinomycetota</taxon>
        <taxon>Actinomycetes</taxon>
        <taxon>Micrococcales</taxon>
        <taxon>Micrococcaceae</taxon>
        <taxon>Sinomonas</taxon>
    </lineage>
</organism>
<dbReference type="AlphaFoldDB" id="A0AB39L4V6"/>
<dbReference type="RefSeq" id="WP_369046424.1">
    <property type="nucleotide sequence ID" value="NZ_CP163302.1"/>
</dbReference>
<sequence>MSIVLGTHPTDLPEPFASLVRDYLVARPNLRIGGGPDSAWLVPSPLAGRLHPNAVMDRLRDLGVNLLGARSRAIGALVPECPPSPVEEALGHGAQMAFLRAGKAAEP</sequence>
<protein>
    <submittedName>
        <fullName evidence="1">Uncharacterized protein</fullName>
    </submittedName>
</protein>
<dbReference type="EMBL" id="CP163302">
    <property type="protein sequence ID" value="XDP46031.1"/>
    <property type="molecule type" value="Genomic_DNA"/>
</dbReference>
<name>A0AB39L4V6_9MICC</name>
<gene>
    <name evidence="1" type="ORF">AB5L97_03135</name>
</gene>
<dbReference type="KEGG" id="spue:AB5L97_03135"/>